<dbReference type="EMBL" id="PKPP01012982">
    <property type="protein sequence ID" value="PWA41587.1"/>
    <property type="molecule type" value="Genomic_DNA"/>
</dbReference>
<name>A0A2U1KXV5_ARTAN</name>
<dbReference type="Proteomes" id="UP000245207">
    <property type="component" value="Unassembled WGS sequence"/>
</dbReference>
<keyword evidence="2" id="KW-1185">Reference proteome</keyword>
<dbReference type="AlphaFoldDB" id="A0A2U1KXV5"/>
<gene>
    <name evidence="1" type="ORF">CTI12_AA459200</name>
</gene>
<proteinExistence type="predicted"/>
<reference evidence="1 2" key="1">
    <citation type="journal article" date="2018" name="Mol. Plant">
        <title>The genome of Artemisia annua provides insight into the evolution of Asteraceae family and artemisinin biosynthesis.</title>
        <authorList>
            <person name="Shen Q."/>
            <person name="Zhang L."/>
            <person name="Liao Z."/>
            <person name="Wang S."/>
            <person name="Yan T."/>
            <person name="Shi P."/>
            <person name="Liu M."/>
            <person name="Fu X."/>
            <person name="Pan Q."/>
            <person name="Wang Y."/>
            <person name="Lv Z."/>
            <person name="Lu X."/>
            <person name="Zhang F."/>
            <person name="Jiang W."/>
            <person name="Ma Y."/>
            <person name="Chen M."/>
            <person name="Hao X."/>
            <person name="Li L."/>
            <person name="Tang Y."/>
            <person name="Lv G."/>
            <person name="Zhou Y."/>
            <person name="Sun X."/>
            <person name="Brodelius P.E."/>
            <person name="Rose J.K.C."/>
            <person name="Tang K."/>
        </authorList>
    </citation>
    <scope>NUCLEOTIDE SEQUENCE [LARGE SCALE GENOMIC DNA]</scope>
    <source>
        <strain evidence="2">cv. Huhao1</strain>
        <tissue evidence="1">Leaf</tissue>
    </source>
</reference>
<evidence type="ECO:0000313" key="1">
    <source>
        <dbReference type="EMBL" id="PWA41587.1"/>
    </source>
</evidence>
<organism evidence="1 2">
    <name type="scientific">Artemisia annua</name>
    <name type="common">Sweet wormwood</name>
    <dbReference type="NCBI Taxonomy" id="35608"/>
    <lineage>
        <taxon>Eukaryota</taxon>
        <taxon>Viridiplantae</taxon>
        <taxon>Streptophyta</taxon>
        <taxon>Embryophyta</taxon>
        <taxon>Tracheophyta</taxon>
        <taxon>Spermatophyta</taxon>
        <taxon>Magnoliopsida</taxon>
        <taxon>eudicotyledons</taxon>
        <taxon>Gunneridae</taxon>
        <taxon>Pentapetalae</taxon>
        <taxon>asterids</taxon>
        <taxon>campanulids</taxon>
        <taxon>Asterales</taxon>
        <taxon>Asteraceae</taxon>
        <taxon>Asteroideae</taxon>
        <taxon>Anthemideae</taxon>
        <taxon>Artemisiinae</taxon>
        <taxon>Artemisia</taxon>
    </lineage>
</organism>
<evidence type="ECO:0000313" key="2">
    <source>
        <dbReference type="Proteomes" id="UP000245207"/>
    </source>
</evidence>
<accession>A0A2U1KXV5</accession>
<protein>
    <submittedName>
        <fullName evidence="1">Uncharacterized protein</fullName>
    </submittedName>
</protein>
<comment type="caution">
    <text evidence="1">The sequence shown here is derived from an EMBL/GenBank/DDBJ whole genome shotgun (WGS) entry which is preliminary data.</text>
</comment>
<sequence length="56" mass="6423">MAHPQVQFGGVIWQKKPYGVCYATASGTQKIFRRSLRVSSQNKIQCQNVRIHIYIS</sequence>